<organism evidence="3 4">
    <name type="scientific">Solanum verrucosum</name>
    <dbReference type="NCBI Taxonomy" id="315347"/>
    <lineage>
        <taxon>Eukaryota</taxon>
        <taxon>Viridiplantae</taxon>
        <taxon>Streptophyta</taxon>
        <taxon>Embryophyta</taxon>
        <taxon>Tracheophyta</taxon>
        <taxon>Spermatophyta</taxon>
        <taxon>Magnoliopsida</taxon>
        <taxon>eudicotyledons</taxon>
        <taxon>Gunneridae</taxon>
        <taxon>Pentapetalae</taxon>
        <taxon>asterids</taxon>
        <taxon>lamiids</taxon>
        <taxon>Solanales</taxon>
        <taxon>Solanaceae</taxon>
        <taxon>Solanoideae</taxon>
        <taxon>Solaneae</taxon>
        <taxon>Solanum</taxon>
    </lineage>
</organism>
<evidence type="ECO:0000259" key="2">
    <source>
        <dbReference type="Pfam" id="PF13456"/>
    </source>
</evidence>
<evidence type="ECO:0000313" key="3">
    <source>
        <dbReference type="EMBL" id="WMV37114.1"/>
    </source>
</evidence>
<dbReference type="AlphaFoldDB" id="A0AAF0RE40"/>
<reference evidence="3" key="1">
    <citation type="submission" date="2023-08" db="EMBL/GenBank/DDBJ databases">
        <title>A de novo genome assembly of Solanum verrucosum Schlechtendal, a Mexican diploid species geographically isolated from the other diploid A-genome species in potato relatives.</title>
        <authorList>
            <person name="Hosaka K."/>
        </authorList>
    </citation>
    <scope>NUCLEOTIDE SEQUENCE</scope>
    <source>
        <tissue evidence="3">Young leaves</tissue>
    </source>
</reference>
<dbReference type="GO" id="GO:0003676">
    <property type="term" value="F:nucleic acid binding"/>
    <property type="evidence" value="ECO:0007669"/>
    <property type="project" value="InterPro"/>
</dbReference>
<dbReference type="Pfam" id="PF13456">
    <property type="entry name" value="RVT_3"/>
    <property type="match status" value="1"/>
</dbReference>
<feature type="non-terminal residue" evidence="3">
    <location>
        <position position="107"/>
    </location>
</feature>
<dbReference type="EMBL" id="CP133618">
    <property type="protein sequence ID" value="WMV37114.1"/>
    <property type="molecule type" value="Genomic_DNA"/>
</dbReference>
<gene>
    <name evidence="3" type="ORF">MTR67_030499</name>
</gene>
<keyword evidence="4" id="KW-1185">Reference proteome</keyword>
<feature type="region of interest" description="Disordered" evidence="1">
    <location>
        <begin position="81"/>
        <end position="107"/>
    </location>
</feature>
<sequence>MGLEFYVTQKLLSITLETNSLALKNIINKVWEVPWTTSMKVKKINWLKDKVPNLVEVTHILREGNKVSDFFSNIVFFFCSPPQNPSSEVDRQTDRTDRGSVHESSIT</sequence>
<dbReference type="InterPro" id="IPR002156">
    <property type="entry name" value="RNaseH_domain"/>
</dbReference>
<feature type="domain" description="RNase H type-1" evidence="2">
    <location>
        <begin position="1"/>
        <end position="73"/>
    </location>
</feature>
<name>A0AAF0RE40_SOLVR</name>
<evidence type="ECO:0000256" key="1">
    <source>
        <dbReference type="SAM" id="MobiDB-lite"/>
    </source>
</evidence>
<proteinExistence type="predicted"/>
<feature type="compositionally biased region" description="Basic and acidic residues" evidence="1">
    <location>
        <begin position="88"/>
        <end position="101"/>
    </location>
</feature>
<dbReference type="GO" id="GO:0004523">
    <property type="term" value="F:RNA-DNA hybrid ribonuclease activity"/>
    <property type="evidence" value="ECO:0007669"/>
    <property type="project" value="InterPro"/>
</dbReference>
<accession>A0AAF0RE40</accession>
<dbReference type="Proteomes" id="UP001234989">
    <property type="component" value="Chromosome 7"/>
</dbReference>
<evidence type="ECO:0000313" key="4">
    <source>
        <dbReference type="Proteomes" id="UP001234989"/>
    </source>
</evidence>
<protein>
    <recommendedName>
        <fullName evidence="2">RNase H type-1 domain-containing protein</fullName>
    </recommendedName>
</protein>